<dbReference type="STRING" id="935700.jaqu_34250"/>
<feature type="signal peptide" evidence="1">
    <location>
        <begin position="1"/>
        <end position="17"/>
    </location>
</feature>
<dbReference type="RefSeq" id="WP_043920158.1">
    <property type="nucleotide sequence ID" value="NZ_FZPF01000001.1"/>
</dbReference>
<reference evidence="3 4" key="1">
    <citation type="submission" date="2015-02" db="EMBL/GenBank/DDBJ databases">
        <title>Genome Sequence of Jannaschia aquimarina DSM28248, a member of the Roseobacter clade.</title>
        <authorList>
            <person name="Voget S."/>
            <person name="Daniel R."/>
        </authorList>
    </citation>
    <scope>NUCLEOTIDE SEQUENCE [LARGE SCALE GENOMIC DNA]</scope>
    <source>
        <strain evidence="3 4">GSW-M26</strain>
    </source>
</reference>
<dbReference type="Pfam" id="PF08239">
    <property type="entry name" value="SH3_3"/>
    <property type="match status" value="1"/>
</dbReference>
<dbReference type="PATRIC" id="fig|935700.4.peg.3535"/>
<comment type="caution">
    <text evidence="3">The sequence shown here is derived from an EMBL/GenBank/DDBJ whole genome shotgun (WGS) entry which is preliminary data.</text>
</comment>
<protein>
    <submittedName>
        <fullName evidence="3">Bacterial SH3 domain protein</fullName>
    </submittedName>
</protein>
<organism evidence="3 4">
    <name type="scientific">Jannaschia aquimarina</name>
    <dbReference type="NCBI Taxonomy" id="935700"/>
    <lineage>
        <taxon>Bacteria</taxon>
        <taxon>Pseudomonadati</taxon>
        <taxon>Pseudomonadota</taxon>
        <taxon>Alphaproteobacteria</taxon>
        <taxon>Rhodobacterales</taxon>
        <taxon>Roseobacteraceae</taxon>
        <taxon>Jannaschia</taxon>
    </lineage>
</organism>
<sequence>MIRAALLWLVLAFPLCAQQFPALYDVVGVRADDVLNVRQGPAADRPILGTLGPDATDVEVVGTSPDGRWALVNIGERAGWASLTFLRRQDGIGWTGFRNCFGTEPFWRLETDGESARLSVPEETLLDGLFTHNGRTSENLIDRRVDVAVDESGQMTAFIRREACGDGMSDRQYGLSITLHYIGTDSRVLSGCCSLR</sequence>
<name>A0A0D1D4V6_9RHOB</name>
<accession>A0A0D1D4V6</accession>
<evidence type="ECO:0000256" key="1">
    <source>
        <dbReference type="SAM" id="SignalP"/>
    </source>
</evidence>
<feature type="domain" description="SH3b" evidence="2">
    <location>
        <begin position="33"/>
        <end position="82"/>
    </location>
</feature>
<gene>
    <name evidence="3" type="ORF">jaqu_34250</name>
</gene>
<dbReference type="InterPro" id="IPR003646">
    <property type="entry name" value="SH3-like_bac-type"/>
</dbReference>
<evidence type="ECO:0000313" key="3">
    <source>
        <dbReference type="EMBL" id="KIT15098.1"/>
    </source>
</evidence>
<evidence type="ECO:0000259" key="2">
    <source>
        <dbReference type="Pfam" id="PF08239"/>
    </source>
</evidence>
<keyword evidence="1" id="KW-0732">Signal</keyword>
<evidence type="ECO:0000313" key="4">
    <source>
        <dbReference type="Proteomes" id="UP000032232"/>
    </source>
</evidence>
<dbReference type="EMBL" id="JYFE01000060">
    <property type="protein sequence ID" value="KIT15098.1"/>
    <property type="molecule type" value="Genomic_DNA"/>
</dbReference>
<dbReference type="OrthoDB" id="5489750at2"/>
<dbReference type="AlphaFoldDB" id="A0A0D1D4V6"/>
<feature type="chain" id="PRO_5002228966" evidence="1">
    <location>
        <begin position="18"/>
        <end position="196"/>
    </location>
</feature>
<dbReference type="Proteomes" id="UP000032232">
    <property type="component" value="Unassembled WGS sequence"/>
</dbReference>
<proteinExistence type="predicted"/>
<dbReference type="Gene3D" id="2.30.30.40">
    <property type="entry name" value="SH3 Domains"/>
    <property type="match status" value="1"/>
</dbReference>
<keyword evidence="4" id="KW-1185">Reference proteome</keyword>